<dbReference type="InterPro" id="IPR050428">
    <property type="entry name" value="TCS_sensor_his_kinase"/>
</dbReference>
<dbReference type="Pfam" id="PF02518">
    <property type="entry name" value="HATPase_c"/>
    <property type="match status" value="1"/>
</dbReference>
<dbReference type="PROSITE" id="PS50109">
    <property type="entry name" value="HIS_KIN"/>
    <property type="match status" value="1"/>
</dbReference>
<dbReference type="InterPro" id="IPR003594">
    <property type="entry name" value="HATPase_dom"/>
</dbReference>
<protein>
    <recommendedName>
        <fullName evidence="3">histidine kinase</fullName>
        <ecNumber evidence="3">2.7.13.3</ecNumber>
    </recommendedName>
</protein>
<dbReference type="Pfam" id="PF00512">
    <property type="entry name" value="HisKA"/>
    <property type="match status" value="1"/>
</dbReference>
<dbReference type="PRINTS" id="PR00344">
    <property type="entry name" value="BCTRLSENSOR"/>
</dbReference>
<dbReference type="Gene3D" id="3.30.565.10">
    <property type="entry name" value="Histidine kinase-like ATPase, C-terminal domain"/>
    <property type="match status" value="1"/>
</dbReference>
<evidence type="ECO:0000259" key="13">
    <source>
        <dbReference type="PROSITE" id="PS50109"/>
    </source>
</evidence>
<dbReference type="CDD" id="cd00075">
    <property type="entry name" value="HATPase"/>
    <property type="match status" value="1"/>
</dbReference>
<dbReference type="InterPro" id="IPR004358">
    <property type="entry name" value="Sig_transdc_His_kin-like_C"/>
</dbReference>
<feature type="domain" description="Histidine kinase" evidence="13">
    <location>
        <begin position="289"/>
        <end position="497"/>
    </location>
</feature>
<feature type="transmembrane region" description="Helical" evidence="12">
    <location>
        <begin position="45"/>
        <end position="67"/>
    </location>
</feature>
<dbReference type="RefSeq" id="WP_378590061.1">
    <property type="nucleotide sequence ID" value="NZ_JBHSKD010000009.1"/>
</dbReference>
<keyword evidence="10 12" id="KW-0472">Membrane</keyword>
<dbReference type="SUPFAM" id="SSF158472">
    <property type="entry name" value="HAMP domain-like"/>
    <property type="match status" value="1"/>
</dbReference>
<dbReference type="SMART" id="SM00304">
    <property type="entry name" value="HAMP"/>
    <property type="match status" value="1"/>
</dbReference>
<dbReference type="SUPFAM" id="SSF55874">
    <property type="entry name" value="ATPase domain of HSP90 chaperone/DNA topoisomerase II/histidine kinase"/>
    <property type="match status" value="1"/>
</dbReference>
<dbReference type="Proteomes" id="UP001596087">
    <property type="component" value="Unassembled WGS sequence"/>
</dbReference>
<dbReference type="EC" id="2.7.13.3" evidence="3"/>
<evidence type="ECO:0000256" key="9">
    <source>
        <dbReference type="ARBA" id="ARBA00023012"/>
    </source>
</evidence>
<proteinExistence type="predicted"/>
<sequence length="511" mass="54759">MSATTTGTAARAAGTTTAAATEPAPPDRDTGARPPRSGVSVRVRIVLTVTVLAFLALAGAGTIVYAIEAERLEQASVKEIDQELDEFAKLQATGTDPETGRPFTSARGVLNSFLVHNVPDDNEFLVTWYGGEAQRSLPAADQFVDSPLFDRTVAPLVERNGTERIVVPEYGDALVTVQSVSDGQETGALVIVTYLELGKAELRNTMQTYAVVSLLALLLIVGVATWQSGRLLAPLRTLRDTAEEIGGTDLARRIPETGNDDITALTRTVNGMLARLEAAFVGQREFLDDAGHELRTPLTVLRGHLELMESSDEREVEQTRALLLDEVDRMSRLVGDLILLTKSARPDFLAQQRVDLQRLTHTLVAKARGMADRDWQVDAVGDAVVTVDEQRITQAVLQLADNAVKHTHPDDRVAIGSRVDGDTVQLWVADTGDGVPEGDREHVFTRFGRSVVRPDDEGFGLGLSIVRAIAEAHGGRVEVTDTPGGGATFTITLPLGTPSTTGPGGPAWPAS</sequence>
<keyword evidence="9" id="KW-0902">Two-component regulatory system</keyword>
<name>A0ABW0BJS6_9ACTN</name>
<dbReference type="InterPro" id="IPR036890">
    <property type="entry name" value="HATPase_C_sf"/>
</dbReference>
<evidence type="ECO:0000313" key="15">
    <source>
        <dbReference type="EMBL" id="MFC5177232.1"/>
    </source>
</evidence>
<evidence type="ECO:0000256" key="7">
    <source>
        <dbReference type="ARBA" id="ARBA00022777"/>
    </source>
</evidence>
<gene>
    <name evidence="15" type="ORF">ACFPGP_11150</name>
</gene>
<dbReference type="EMBL" id="JBHSKD010000009">
    <property type="protein sequence ID" value="MFC5177232.1"/>
    <property type="molecule type" value="Genomic_DNA"/>
</dbReference>
<dbReference type="GO" id="GO:0016301">
    <property type="term" value="F:kinase activity"/>
    <property type="evidence" value="ECO:0007669"/>
    <property type="project" value="UniProtKB-KW"/>
</dbReference>
<dbReference type="Gene3D" id="6.10.340.10">
    <property type="match status" value="1"/>
</dbReference>
<keyword evidence="5" id="KW-0808">Transferase</keyword>
<feature type="region of interest" description="Disordered" evidence="11">
    <location>
        <begin position="1"/>
        <end position="36"/>
    </location>
</feature>
<dbReference type="SMART" id="SM00388">
    <property type="entry name" value="HisKA"/>
    <property type="match status" value="1"/>
</dbReference>
<comment type="subcellular location">
    <subcellularLocation>
        <location evidence="2">Cell membrane</location>
    </subcellularLocation>
</comment>
<comment type="catalytic activity">
    <reaction evidence="1">
        <text>ATP + protein L-histidine = ADP + protein N-phospho-L-histidine.</text>
        <dbReference type="EC" id="2.7.13.3"/>
    </reaction>
</comment>
<accession>A0ABW0BJS6</accession>
<keyword evidence="4" id="KW-0597">Phosphoprotein</keyword>
<dbReference type="InterPro" id="IPR036097">
    <property type="entry name" value="HisK_dim/P_sf"/>
</dbReference>
<reference evidence="16" key="1">
    <citation type="journal article" date="2019" name="Int. J. Syst. Evol. Microbiol.">
        <title>The Global Catalogue of Microorganisms (GCM) 10K type strain sequencing project: providing services to taxonomists for standard genome sequencing and annotation.</title>
        <authorList>
            <consortium name="The Broad Institute Genomics Platform"/>
            <consortium name="The Broad Institute Genome Sequencing Center for Infectious Disease"/>
            <person name="Wu L."/>
            <person name="Ma J."/>
        </authorList>
    </citation>
    <scope>NUCLEOTIDE SEQUENCE [LARGE SCALE GENOMIC DNA]</scope>
    <source>
        <strain evidence="16">DFY41</strain>
    </source>
</reference>
<feature type="compositionally biased region" description="Low complexity" evidence="11">
    <location>
        <begin position="1"/>
        <end position="21"/>
    </location>
</feature>
<evidence type="ECO:0000256" key="6">
    <source>
        <dbReference type="ARBA" id="ARBA00022692"/>
    </source>
</evidence>
<feature type="domain" description="HAMP" evidence="14">
    <location>
        <begin position="229"/>
        <end position="281"/>
    </location>
</feature>
<evidence type="ECO:0000256" key="11">
    <source>
        <dbReference type="SAM" id="MobiDB-lite"/>
    </source>
</evidence>
<keyword evidence="7 15" id="KW-0418">Kinase</keyword>
<keyword evidence="8 12" id="KW-1133">Transmembrane helix</keyword>
<dbReference type="InterPro" id="IPR003660">
    <property type="entry name" value="HAMP_dom"/>
</dbReference>
<keyword evidence="16" id="KW-1185">Reference proteome</keyword>
<dbReference type="InterPro" id="IPR003661">
    <property type="entry name" value="HisK_dim/P_dom"/>
</dbReference>
<keyword evidence="6 12" id="KW-0812">Transmembrane</keyword>
<evidence type="ECO:0000256" key="12">
    <source>
        <dbReference type="SAM" id="Phobius"/>
    </source>
</evidence>
<dbReference type="Gene3D" id="1.10.287.130">
    <property type="match status" value="1"/>
</dbReference>
<feature type="transmembrane region" description="Helical" evidence="12">
    <location>
        <begin position="208"/>
        <end position="226"/>
    </location>
</feature>
<evidence type="ECO:0000313" key="16">
    <source>
        <dbReference type="Proteomes" id="UP001596087"/>
    </source>
</evidence>
<dbReference type="CDD" id="cd06225">
    <property type="entry name" value="HAMP"/>
    <property type="match status" value="1"/>
</dbReference>
<evidence type="ECO:0000256" key="5">
    <source>
        <dbReference type="ARBA" id="ARBA00022679"/>
    </source>
</evidence>
<dbReference type="InterPro" id="IPR005467">
    <property type="entry name" value="His_kinase_dom"/>
</dbReference>
<evidence type="ECO:0000256" key="3">
    <source>
        <dbReference type="ARBA" id="ARBA00012438"/>
    </source>
</evidence>
<evidence type="ECO:0000256" key="2">
    <source>
        <dbReference type="ARBA" id="ARBA00004236"/>
    </source>
</evidence>
<evidence type="ECO:0000256" key="1">
    <source>
        <dbReference type="ARBA" id="ARBA00000085"/>
    </source>
</evidence>
<evidence type="ECO:0000259" key="14">
    <source>
        <dbReference type="PROSITE" id="PS50885"/>
    </source>
</evidence>
<dbReference type="Pfam" id="PF00672">
    <property type="entry name" value="HAMP"/>
    <property type="match status" value="1"/>
</dbReference>
<organism evidence="15 16">
    <name type="scientific">Nocardioides taihuensis</name>
    <dbReference type="NCBI Taxonomy" id="1835606"/>
    <lineage>
        <taxon>Bacteria</taxon>
        <taxon>Bacillati</taxon>
        <taxon>Actinomycetota</taxon>
        <taxon>Actinomycetes</taxon>
        <taxon>Propionibacteriales</taxon>
        <taxon>Nocardioidaceae</taxon>
        <taxon>Nocardioides</taxon>
    </lineage>
</organism>
<dbReference type="SMART" id="SM00387">
    <property type="entry name" value="HATPase_c"/>
    <property type="match status" value="1"/>
</dbReference>
<dbReference type="PANTHER" id="PTHR45436">
    <property type="entry name" value="SENSOR HISTIDINE KINASE YKOH"/>
    <property type="match status" value="1"/>
</dbReference>
<evidence type="ECO:0000256" key="10">
    <source>
        <dbReference type="ARBA" id="ARBA00023136"/>
    </source>
</evidence>
<comment type="caution">
    <text evidence="15">The sequence shown here is derived from an EMBL/GenBank/DDBJ whole genome shotgun (WGS) entry which is preliminary data.</text>
</comment>
<evidence type="ECO:0000256" key="8">
    <source>
        <dbReference type="ARBA" id="ARBA00022989"/>
    </source>
</evidence>
<evidence type="ECO:0000256" key="4">
    <source>
        <dbReference type="ARBA" id="ARBA00022553"/>
    </source>
</evidence>
<dbReference type="SUPFAM" id="SSF47384">
    <property type="entry name" value="Homodimeric domain of signal transducing histidine kinase"/>
    <property type="match status" value="1"/>
</dbReference>
<dbReference type="PROSITE" id="PS50885">
    <property type="entry name" value="HAMP"/>
    <property type="match status" value="1"/>
</dbReference>
<dbReference type="PANTHER" id="PTHR45436:SF5">
    <property type="entry name" value="SENSOR HISTIDINE KINASE TRCS"/>
    <property type="match status" value="1"/>
</dbReference>
<dbReference type="CDD" id="cd00082">
    <property type="entry name" value="HisKA"/>
    <property type="match status" value="1"/>
</dbReference>